<dbReference type="PANTHER" id="PTHR30069:SF29">
    <property type="entry name" value="HEMOGLOBIN AND HEMOGLOBIN-HAPTOGLOBIN-BINDING PROTEIN 1-RELATED"/>
    <property type="match status" value="1"/>
</dbReference>
<evidence type="ECO:0000256" key="5">
    <source>
        <dbReference type="ARBA" id="ARBA00022729"/>
    </source>
</evidence>
<keyword evidence="5 13" id="KW-0732">Signal</keyword>
<dbReference type="AlphaFoldDB" id="A0A2K8Z4R6"/>
<keyword evidence="2 10" id="KW-0813">Transport</keyword>
<evidence type="ECO:0000256" key="12">
    <source>
        <dbReference type="SAM" id="MobiDB-lite"/>
    </source>
</evidence>
<dbReference type="SUPFAM" id="SSF49464">
    <property type="entry name" value="Carboxypeptidase regulatory domain-like"/>
    <property type="match status" value="1"/>
</dbReference>
<dbReference type="GO" id="GO:0015344">
    <property type="term" value="F:siderophore uptake transmembrane transporter activity"/>
    <property type="evidence" value="ECO:0007669"/>
    <property type="project" value="TreeGrafter"/>
</dbReference>
<keyword evidence="7 10" id="KW-0472">Membrane</keyword>
<keyword evidence="6 11" id="KW-0798">TonB box</keyword>
<evidence type="ECO:0000256" key="6">
    <source>
        <dbReference type="ARBA" id="ARBA00023077"/>
    </source>
</evidence>
<reference evidence="16 17" key="1">
    <citation type="submission" date="2017-11" db="EMBL/GenBank/DDBJ databases">
        <title>Taxonomic description and genome sequences of Spirosoma HA7 sp. nov., isolated from pollen microhabitat of Corylus avellana.</title>
        <authorList>
            <person name="Ambika Manirajan B."/>
            <person name="Suarez C."/>
            <person name="Ratering S."/>
            <person name="Geissler-Plaum R."/>
            <person name="Cardinale M."/>
            <person name="Sylvia S."/>
        </authorList>
    </citation>
    <scope>NUCLEOTIDE SEQUENCE [LARGE SCALE GENOMIC DNA]</scope>
    <source>
        <strain evidence="16 17">HA7</strain>
    </source>
</reference>
<dbReference type="GO" id="GO:0044718">
    <property type="term" value="P:siderophore transmembrane transport"/>
    <property type="evidence" value="ECO:0007669"/>
    <property type="project" value="TreeGrafter"/>
</dbReference>
<feature type="domain" description="TonB-dependent receptor-like beta-barrel" evidence="14">
    <location>
        <begin position="429"/>
        <end position="891"/>
    </location>
</feature>
<evidence type="ECO:0000313" key="17">
    <source>
        <dbReference type="Proteomes" id="UP000232883"/>
    </source>
</evidence>
<keyword evidence="9 10" id="KW-0998">Cell outer membrane</keyword>
<dbReference type="Pfam" id="PF00593">
    <property type="entry name" value="TonB_dep_Rec_b-barrel"/>
    <property type="match status" value="1"/>
</dbReference>
<dbReference type="NCBIfam" id="TIGR04056">
    <property type="entry name" value="OMP_RagA_SusC"/>
    <property type="match status" value="1"/>
</dbReference>
<dbReference type="InterPro" id="IPR039426">
    <property type="entry name" value="TonB-dep_rcpt-like"/>
</dbReference>
<feature type="region of interest" description="Disordered" evidence="12">
    <location>
        <begin position="1062"/>
        <end position="1082"/>
    </location>
</feature>
<dbReference type="PANTHER" id="PTHR30069">
    <property type="entry name" value="TONB-DEPENDENT OUTER MEMBRANE RECEPTOR"/>
    <property type="match status" value="1"/>
</dbReference>
<dbReference type="Gene3D" id="2.40.170.20">
    <property type="entry name" value="TonB-dependent receptor, beta-barrel domain"/>
    <property type="match status" value="1"/>
</dbReference>
<feature type="compositionally biased region" description="Polar residues" evidence="12">
    <location>
        <begin position="1065"/>
        <end position="1082"/>
    </location>
</feature>
<keyword evidence="8" id="KW-0675">Receptor</keyword>
<dbReference type="EMBL" id="CP025096">
    <property type="protein sequence ID" value="AUD04819.1"/>
    <property type="molecule type" value="Genomic_DNA"/>
</dbReference>
<dbReference type="InterPro" id="IPR000531">
    <property type="entry name" value="Beta-barrel_TonB"/>
</dbReference>
<evidence type="ECO:0000256" key="9">
    <source>
        <dbReference type="ARBA" id="ARBA00023237"/>
    </source>
</evidence>
<protein>
    <submittedName>
        <fullName evidence="16">SusC/RagA family TonB-linked outer membrane protein</fullName>
    </submittedName>
</protein>
<dbReference type="KEGG" id="spir:CWM47_25055"/>
<dbReference type="Pfam" id="PF07715">
    <property type="entry name" value="Plug"/>
    <property type="match status" value="1"/>
</dbReference>
<dbReference type="InterPro" id="IPR023996">
    <property type="entry name" value="TonB-dep_OMP_SusC/RagA"/>
</dbReference>
<evidence type="ECO:0000256" key="10">
    <source>
        <dbReference type="PROSITE-ProRule" id="PRU01360"/>
    </source>
</evidence>
<dbReference type="InterPro" id="IPR036942">
    <property type="entry name" value="Beta-barrel_TonB_sf"/>
</dbReference>
<evidence type="ECO:0000256" key="13">
    <source>
        <dbReference type="SAM" id="SignalP"/>
    </source>
</evidence>
<dbReference type="Pfam" id="PF13715">
    <property type="entry name" value="CarbopepD_reg_2"/>
    <property type="match status" value="1"/>
</dbReference>
<comment type="subcellular location">
    <subcellularLocation>
        <location evidence="1 10">Cell outer membrane</location>
        <topology evidence="1 10">Multi-pass membrane protein</topology>
    </subcellularLocation>
</comment>
<dbReference type="Proteomes" id="UP000232883">
    <property type="component" value="Chromosome"/>
</dbReference>
<evidence type="ECO:0000259" key="15">
    <source>
        <dbReference type="Pfam" id="PF07715"/>
    </source>
</evidence>
<dbReference type="Gene3D" id="2.60.40.1120">
    <property type="entry name" value="Carboxypeptidase-like, regulatory domain"/>
    <property type="match status" value="1"/>
</dbReference>
<dbReference type="GO" id="GO:0009279">
    <property type="term" value="C:cell outer membrane"/>
    <property type="evidence" value="ECO:0007669"/>
    <property type="project" value="UniProtKB-SubCell"/>
</dbReference>
<dbReference type="InterPro" id="IPR012910">
    <property type="entry name" value="Plug_dom"/>
</dbReference>
<feature type="domain" description="TonB-dependent receptor plug" evidence="15">
    <location>
        <begin position="116"/>
        <end position="224"/>
    </location>
</feature>
<evidence type="ECO:0000256" key="11">
    <source>
        <dbReference type="RuleBase" id="RU003357"/>
    </source>
</evidence>
<dbReference type="InterPro" id="IPR037066">
    <property type="entry name" value="Plug_dom_sf"/>
</dbReference>
<evidence type="ECO:0000256" key="4">
    <source>
        <dbReference type="ARBA" id="ARBA00022692"/>
    </source>
</evidence>
<dbReference type="SUPFAM" id="SSF56935">
    <property type="entry name" value="Porins"/>
    <property type="match status" value="1"/>
</dbReference>
<proteinExistence type="inferred from homology"/>
<feature type="chain" id="PRO_5014920806" evidence="13">
    <location>
        <begin position="22"/>
        <end position="1098"/>
    </location>
</feature>
<evidence type="ECO:0000259" key="14">
    <source>
        <dbReference type="Pfam" id="PF00593"/>
    </source>
</evidence>
<evidence type="ECO:0000256" key="3">
    <source>
        <dbReference type="ARBA" id="ARBA00022452"/>
    </source>
</evidence>
<dbReference type="Gene3D" id="2.170.130.10">
    <property type="entry name" value="TonB-dependent receptor, plug domain"/>
    <property type="match status" value="1"/>
</dbReference>
<evidence type="ECO:0000256" key="1">
    <source>
        <dbReference type="ARBA" id="ARBA00004571"/>
    </source>
</evidence>
<dbReference type="RefSeq" id="WP_100991019.1">
    <property type="nucleotide sequence ID" value="NZ_CP025096.1"/>
</dbReference>
<keyword evidence="3 10" id="KW-1134">Transmembrane beta strand</keyword>
<evidence type="ECO:0000313" key="16">
    <source>
        <dbReference type="EMBL" id="AUD04819.1"/>
    </source>
</evidence>
<feature type="signal peptide" evidence="13">
    <location>
        <begin position="1"/>
        <end position="21"/>
    </location>
</feature>
<gene>
    <name evidence="16" type="ORF">CWM47_25055</name>
</gene>
<dbReference type="InterPro" id="IPR008969">
    <property type="entry name" value="CarboxyPept-like_regulatory"/>
</dbReference>
<keyword evidence="17" id="KW-1185">Reference proteome</keyword>
<accession>A0A2K8Z4R6</accession>
<name>A0A2K8Z4R6_9BACT</name>
<dbReference type="OrthoDB" id="9768177at2"/>
<evidence type="ECO:0000256" key="7">
    <source>
        <dbReference type="ARBA" id="ARBA00023136"/>
    </source>
</evidence>
<keyword evidence="4 10" id="KW-0812">Transmembrane</keyword>
<sequence>MRKVLIGSWLLSLLFCLPLLAQDAAVTGRVTSSDDGSGLPGVSVVVKGTTRGTTTDVNGNYQINTGSNTTLTFSFVGFKPQDVVVGNRNSVNVVLAADASTLNEVVVTGFGIQRTEREIGTSIARISNSQITQAAPINVANGLTGKVSGLQVSTTNNGVGAGARLTLRGNRSFLGNNQALLIVDGVISDISFLSSINPNDIDQTTVLKGPSAAALYGSDASNGALIITTLRGTKNNKPQITYTNNTQFESISYMPGLQTQFGANGGEGVPFYDRNYARTYVPYENQQFGTPFDGSLQPLGYGVQIRDSNGNTRIDTLKIPYSAPSKDPRKAFFNTGVTQQHDISYRVGDNLNYFGLSLQRVDQKGVVPNDKYQRTNLSIKGGRSIDKFTTNAGMQFSYQNSNTENGDFNQNRPVYWNVLNQQPQAPLNSYPLNDITSPYGDVNGYYNAYYPNPYWQITGDNSRKVTNIYTLQGSADVSYKFTNWLSVLYRVGGQFYNSQLKAHIADVTFSDYATGDPWEAGNIASSAGGHTNATVQDATQLRTRFTGDLLVTVNPKFGDFTTRLILGQQTRQEYARSTYDYAGALVVPGTYNVANRLGNATLAEYNSQNRLLGAFGDFTLGYKEAVFIHASGRNDWTSLLAPSNRSFFYPAVDASVVLSEIIPGLKGNSILSYAKIRGSLSKVGQVNVAPYQLQNVFNPGTGFPFGSQAGFEQSNQQNDPNLKPEFTNSREVGLEVGLFDRFNLEAVYYNTLTTNQTVPIGISQATGYSTALINTGTMQNQGFELDLRSIRPLVNTGGFTWDINANFTYLESKVTDLYQDLPRINIPYGSDPYRPTLTGGASNVYAAKSYAYPALFVSDIQRIQSSDAKAPNYDPTGQYTGRPVVDATGYPILDPNLKYAGTTQPKYRFGFTNTFKFKGLTLAAVVEYRGGAVIYNALGNALEFTGAGVRSVYAGRQNFVFPNSVLVTNNPDGITTATVTPNTNVTTKDGNLVFWTNSGYHNAASSYVTSADFWKLREVVLSYNIPTKIIGYTKFIKSLNVALTGRNLIMLRPKTNVFTDPEFSGGTNANDTSNAVGTTTEYQTPPTRLYGFRLSFGF</sequence>
<evidence type="ECO:0000256" key="8">
    <source>
        <dbReference type="ARBA" id="ARBA00023170"/>
    </source>
</evidence>
<organism evidence="16 17">
    <name type="scientific">Spirosoma pollinicola</name>
    <dbReference type="NCBI Taxonomy" id="2057025"/>
    <lineage>
        <taxon>Bacteria</taxon>
        <taxon>Pseudomonadati</taxon>
        <taxon>Bacteroidota</taxon>
        <taxon>Cytophagia</taxon>
        <taxon>Cytophagales</taxon>
        <taxon>Cytophagaceae</taxon>
        <taxon>Spirosoma</taxon>
    </lineage>
</organism>
<comment type="similarity">
    <text evidence="10 11">Belongs to the TonB-dependent receptor family.</text>
</comment>
<dbReference type="PROSITE" id="PS52016">
    <property type="entry name" value="TONB_DEPENDENT_REC_3"/>
    <property type="match status" value="1"/>
</dbReference>
<evidence type="ECO:0000256" key="2">
    <source>
        <dbReference type="ARBA" id="ARBA00022448"/>
    </source>
</evidence>